<comment type="similarity">
    <text evidence="1">Belongs to the protein kinase superfamily. ADCK protein kinase family.</text>
</comment>
<protein>
    <recommendedName>
        <fullName evidence="2">ABC1 atypical kinase-like domain-containing protein</fullName>
    </recommendedName>
</protein>
<dbReference type="AlphaFoldDB" id="A0A8T2T4Z0"/>
<evidence type="ECO:0000313" key="3">
    <source>
        <dbReference type="EMBL" id="KAH7404009.1"/>
    </source>
</evidence>
<dbReference type="SUPFAM" id="SSF56112">
    <property type="entry name" value="Protein kinase-like (PK-like)"/>
    <property type="match status" value="1"/>
</dbReference>
<dbReference type="Pfam" id="PF03109">
    <property type="entry name" value="ABC1"/>
    <property type="match status" value="1"/>
</dbReference>
<proteinExistence type="inferred from homology"/>
<dbReference type="InterPro" id="IPR011009">
    <property type="entry name" value="Kinase-like_dom_sf"/>
</dbReference>
<accession>A0A8T2T4Z0</accession>
<reference evidence="3" key="1">
    <citation type="submission" date="2021-08" db="EMBL/GenBank/DDBJ databases">
        <title>WGS assembly of Ceratopteris richardii.</title>
        <authorList>
            <person name="Marchant D.B."/>
            <person name="Chen G."/>
            <person name="Jenkins J."/>
            <person name="Shu S."/>
            <person name="Leebens-Mack J."/>
            <person name="Grimwood J."/>
            <person name="Schmutz J."/>
            <person name="Soltis P."/>
            <person name="Soltis D."/>
            <person name="Chen Z.-H."/>
        </authorList>
    </citation>
    <scope>NUCLEOTIDE SEQUENCE</scope>
    <source>
        <strain evidence="3">Whitten #5841</strain>
        <tissue evidence="3">Leaf</tissue>
    </source>
</reference>
<dbReference type="PANTHER" id="PTHR10566:SF124">
    <property type="entry name" value="PROTEIN KINASE SUPERFAMILY PROTEIN"/>
    <property type="match status" value="1"/>
</dbReference>
<dbReference type="EMBL" id="CM035420">
    <property type="protein sequence ID" value="KAH7404009.1"/>
    <property type="molecule type" value="Genomic_DNA"/>
</dbReference>
<evidence type="ECO:0000313" key="4">
    <source>
        <dbReference type="Proteomes" id="UP000825935"/>
    </source>
</evidence>
<dbReference type="PANTHER" id="PTHR10566">
    <property type="entry name" value="CHAPERONE-ACTIVITY OF BC1 COMPLEX CABC1 -RELATED"/>
    <property type="match status" value="1"/>
</dbReference>
<dbReference type="InterPro" id="IPR004147">
    <property type="entry name" value="ABC1_dom"/>
</dbReference>
<name>A0A8T2T4Z0_CERRI</name>
<comment type="caution">
    <text evidence="3">The sequence shown here is derived from an EMBL/GenBank/DDBJ whole genome shotgun (WGS) entry which is preliminary data.</text>
</comment>
<feature type="domain" description="ABC1 atypical kinase-like" evidence="2">
    <location>
        <begin position="10"/>
        <end position="93"/>
    </location>
</feature>
<evidence type="ECO:0000259" key="2">
    <source>
        <dbReference type="Pfam" id="PF03109"/>
    </source>
</evidence>
<organism evidence="3 4">
    <name type="scientific">Ceratopteris richardii</name>
    <name type="common">Triangle waterfern</name>
    <dbReference type="NCBI Taxonomy" id="49495"/>
    <lineage>
        <taxon>Eukaryota</taxon>
        <taxon>Viridiplantae</taxon>
        <taxon>Streptophyta</taxon>
        <taxon>Embryophyta</taxon>
        <taxon>Tracheophyta</taxon>
        <taxon>Polypodiopsida</taxon>
        <taxon>Polypodiidae</taxon>
        <taxon>Polypodiales</taxon>
        <taxon>Pteridineae</taxon>
        <taxon>Pteridaceae</taxon>
        <taxon>Parkerioideae</taxon>
        <taxon>Ceratopteris</taxon>
    </lineage>
</organism>
<keyword evidence="4" id="KW-1185">Reference proteome</keyword>
<dbReference type="OrthoDB" id="427480at2759"/>
<gene>
    <name evidence="3" type="ORF">KP509_15G005400</name>
</gene>
<dbReference type="InterPro" id="IPR050154">
    <property type="entry name" value="UbiB_kinase"/>
</dbReference>
<sequence length="102" mass="11168">MTCNSCGFFKDRIPPVRSSVALKVIESELGSPARKLFASISSEPVAAASLGQVYKASLTTREHVAVKVQRLGMYARLVLDSYLLYFIGGPLQRYLGALRIFA</sequence>
<dbReference type="Proteomes" id="UP000825935">
    <property type="component" value="Chromosome 15"/>
</dbReference>
<evidence type="ECO:0000256" key="1">
    <source>
        <dbReference type="ARBA" id="ARBA00009670"/>
    </source>
</evidence>